<evidence type="ECO:0000256" key="2">
    <source>
        <dbReference type="ARBA" id="ARBA00009450"/>
    </source>
</evidence>
<sequence length="390" mass="40702">MPISRPCIASEDYRMTLRQFRLLPGVATLAFGLALIGCSSLPSSGPSADVVIEPSGQAAGTRLIELDLASARAAFDRRRSVIGASFPRLAKPNPILLGRGDVLDVRVMEAGDNGLFANSQTRGTQFTAQIDQAGDLFTPYGGSMRAADRSPEQVRETLQRSLADKAIQPQVLLSVTASRGNSVTVLGDVGRPGLFPLSPAGTRLIDAIAAAGGARSASFDTALTIKRKDAVATLYLDDLLAERDNNILLAANDEILVASAPRSYAILGAVTTSGDVKFGAATVTLAEALARAGGLDSLAADAGGVFVFSSEPPTPDAASGERPVPVLYRLDFSSPQAFFIARQMHLRDKDVVYVASAPAVELARVLDLVGRATAVARGGVGLTGDLQKSR</sequence>
<keyword evidence="12" id="KW-0564">Palmitate</keyword>
<evidence type="ECO:0000256" key="4">
    <source>
        <dbReference type="ARBA" id="ARBA00022452"/>
    </source>
</evidence>
<comment type="similarity">
    <text evidence="2">Belongs to the BexD/CtrA/VexA family.</text>
</comment>
<evidence type="ECO:0000313" key="19">
    <source>
        <dbReference type="Proteomes" id="UP000048984"/>
    </source>
</evidence>
<keyword evidence="4" id="KW-1134">Transmembrane beta strand</keyword>
<reference evidence="18 19" key="2">
    <citation type="submission" date="2015-10" db="EMBL/GenBank/DDBJ databases">
        <title>Draft Genome Sequence of Prosthecomicrobium hirschii ATCC 27832.</title>
        <authorList>
            <person name="Daniel J."/>
            <person name="Givan S.A."/>
            <person name="Brun Y.V."/>
            <person name="Brown P.J."/>
        </authorList>
    </citation>
    <scope>NUCLEOTIDE SEQUENCE [LARGE SCALE GENOMIC DNA]</scope>
    <source>
        <strain evidence="18 19">16</strain>
    </source>
</reference>
<comment type="caution">
    <text evidence="18">The sequence shown here is derived from an EMBL/GenBank/DDBJ whole genome shotgun (WGS) entry which is preliminary data.</text>
</comment>
<keyword evidence="7" id="KW-0732">Signal</keyword>
<dbReference type="STRING" id="665126.ABB55_12985"/>
<keyword evidence="13" id="KW-0998">Cell outer membrane</keyword>
<dbReference type="GO" id="GO:0046930">
    <property type="term" value="C:pore complex"/>
    <property type="evidence" value="ECO:0007669"/>
    <property type="project" value="UniProtKB-KW"/>
</dbReference>
<dbReference type="PANTHER" id="PTHR33619">
    <property type="entry name" value="POLYSACCHARIDE EXPORT PROTEIN GFCE-RELATED"/>
    <property type="match status" value="1"/>
</dbReference>
<evidence type="ECO:0000256" key="12">
    <source>
        <dbReference type="ARBA" id="ARBA00023139"/>
    </source>
</evidence>
<organism evidence="18 19">
    <name type="scientific">Prosthecodimorpha hirschii</name>
    <dbReference type="NCBI Taxonomy" id="665126"/>
    <lineage>
        <taxon>Bacteria</taxon>
        <taxon>Pseudomonadati</taxon>
        <taxon>Pseudomonadota</taxon>
        <taxon>Alphaproteobacteria</taxon>
        <taxon>Hyphomicrobiales</taxon>
        <taxon>Ancalomicrobiaceae</taxon>
        <taxon>Prosthecodimorpha</taxon>
    </lineage>
</organism>
<evidence type="ECO:0000259" key="16">
    <source>
        <dbReference type="Pfam" id="PF10531"/>
    </source>
</evidence>
<evidence type="ECO:0000256" key="1">
    <source>
        <dbReference type="ARBA" id="ARBA00004571"/>
    </source>
</evidence>
<dbReference type="InterPro" id="IPR019554">
    <property type="entry name" value="Soluble_ligand-bd"/>
</dbReference>
<dbReference type="Pfam" id="PF10531">
    <property type="entry name" value="SLBB"/>
    <property type="match status" value="1"/>
</dbReference>
<dbReference type="GO" id="GO:0006811">
    <property type="term" value="P:monoatomic ion transport"/>
    <property type="evidence" value="ECO:0007669"/>
    <property type="project" value="UniProtKB-KW"/>
</dbReference>
<dbReference type="GO" id="GO:0009279">
    <property type="term" value="C:cell outer membrane"/>
    <property type="evidence" value="ECO:0007669"/>
    <property type="project" value="UniProtKB-SubCell"/>
</dbReference>
<name>A0A0P6VR26_9HYPH</name>
<dbReference type="AlphaFoldDB" id="A0A0P6VR26"/>
<dbReference type="InterPro" id="IPR003715">
    <property type="entry name" value="Poly_export_N"/>
</dbReference>
<evidence type="ECO:0000256" key="6">
    <source>
        <dbReference type="ARBA" id="ARBA00022692"/>
    </source>
</evidence>
<keyword evidence="6" id="KW-0812">Transmembrane</keyword>
<dbReference type="Gene3D" id="3.30.1950.10">
    <property type="entry name" value="wza like domain"/>
    <property type="match status" value="1"/>
</dbReference>
<evidence type="ECO:0000256" key="7">
    <source>
        <dbReference type="ARBA" id="ARBA00022729"/>
    </source>
</evidence>
<protein>
    <submittedName>
        <fullName evidence="18">Uncharacterized protein</fullName>
    </submittedName>
</protein>
<keyword evidence="10" id="KW-0626">Porin</keyword>
<evidence type="ECO:0000256" key="10">
    <source>
        <dbReference type="ARBA" id="ARBA00023114"/>
    </source>
</evidence>
<evidence type="ECO:0000256" key="5">
    <source>
        <dbReference type="ARBA" id="ARBA00022597"/>
    </source>
</evidence>
<accession>A0A0P6VR26</accession>
<evidence type="ECO:0000256" key="14">
    <source>
        <dbReference type="ARBA" id="ARBA00023288"/>
    </source>
</evidence>
<gene>
    <name evidence="18" type="ORF">ABB55_12985</name>
</gene>
<keyword evidence="19" id="KW-1185">Reference proteome</keyword>
<evidence type="ECO:0000313" key="18">
    <source>
        <dbReference type="EMBL" id="KPL53019.1"/>
    </source>
</evidence>
<dbReference type="InterPro" id="IPR049712">
    <property type="entry name" value="Poly_export"/>
</dbReference>
<evidence type="ECO:0000256" key="8">
    <source>
        <dbReference type="ARBA" id="ARBA00023047"/>
    </source>
</evidence>
<dbReference type="Pfam" id="PF02563">
    <property type="entry name" value="Poly_export"/>
    <property type="match status" value="1"/>
</dbReference>
<dbReference type="Pfam" id="PF22461">
    <property type="entry name" value="SLBB_2"/>
    <property type="match status" value="1"/>
</dbReference>
<dbReference type="Gene3D" id="3.10.560.10">
    <property type="entry name" value="Outer membrane lipoprotein wza domain like"/>
    <property type="match status" value="2"/>
</dbReference>
<dbReference type="PANTHER" id="PTHR33619:SF3">
    <property type="entry name" value="POLYSACCHARIDE EXPORT PROTEIN GFCE-RELATED"/>
    <property type="match status" value="1"/>
</dbReference>
<reference evidence="18 19" key="1">
    <citation type="submission" date="2015-09" db="EMBL/GenBank/DDBJ databases">
        <authorList>
            <person name="Jackson K.R."/>
            <person name="Lunt B.L."/>
            <person name="Fisher J.N.B."/>
            <person name="Gardner A.V."/>
            <person name="Bailey M.E."/>
            <person name="Deus L.M."/>
            <person name="Earl A.S."/>
            <person name="Gibby P.D."/>
            <person name="Hartmann K.A."/>
            <person name="Liu J.E."/>
            <person name="Manci A.M."/>
            <person name="Nielsen D.A."/>
            <person name="Solomon M.B."/>
            <person name="Breakwell D.P."/>
            <person name="Burnett S.H."/>
            <person name="Grose J.H."/>
        </authorList>
    </citation>
    <scope>NUCLEOTIDE SEQUENCE [LARGE SCALE GENOMIC DNA]</scope>
    <source>
        <strain evidence="18 19">16</strain>
    </source>
</reference>
<evidence type="ECO:0000256" key="9">
    <source>
        <dbReference type="ARBA" id="ARBA00023065"/>
    </source>
</evidence>
<dbReference type="GO" id="GO:0015288">
    <property type="term" value="F:porin activity"/>
    <property type="evidence" value="ECO:0007669"/>
    <property type="project" value="UniProtKB-KW"/>
</dbReference>
<evidence type="ECO:0000256" key="3">
    <source>
        <dbReference type="ARBA" id="ARBA00022448"/>
    </source>
</evidence>
<proteinExistence type="inferred from homology"/>
<evidence type="ECO:0000259" key="15">
    <source>
        <dbReference type="Pfam" id="PF02563"/>
    </source>
</evidence>
<keyword evidence="8" id="KW-0625">Polysaccharide transport</keyword>
<keyword evidence="5" id="KW-0762">Sugar transport</keyword>
<feature type="domain" description="Soluble ligand binding" evidence="16">
    <location>
        <begin position="183"/>
        <end position="217"/>
    </location>
</feature>
<evidence type="ECO:0000256" key="11">
    <source>
        <dbReference type="ARBA" id="ARBA00023136"/>
    </source>
</evidence>
<feature type="domain" description="SLBB" evidence="17">
    <location>
        <begin position="264"/>
        <end position="354"/>
    </location>
</feature>
<keyword evidence="3" id="KW-0813">Transport</keyword>
<dbReference type="GO" id="GO:0015159">
    <property type="term" value="F:polysaccharide transmembrane transporter activity"/>
    <property type="evidence" value="ECO:0007669"/>
    <property type="project" value="InterPro"/>
</dbReference>
<dbReference type="EMBL" id="LJYW01000001">
    <property type="protein sequence ID" value="KPL53019.1"/>
    <property type="molecule type" value="Genomic_DNA"/>
</dbReference>
<keyword evidence="9" id="KW-0406">Ion transport</keyword>
<comment type="subcellular location">
    <subcellularLocation>
        <location evidence="1">Cell outer membrane</location>
        <topology evidence="1">Multi-pass membrane protein</topology>
    </subcellularLocation>
</comment>
<dbReference type="InterPro" id="IPR054765">
    <property type="entry name" value="SLBB_dom"/>
</dbReference>
<dbReference type="Proteomes" id="UP000048984">
    <property type="component" value="Unassembled WGS sequence"/>
</dbReference>
<feature type="domain" description="Polysaccharide export protein N-terminal" evidence="15">
    <location>
        <begin position="91"/>
        <end position="175"/>
    </location>
</feature>
<evidence type="ECO:0000259" key="17">
    <source>
        <dbReference type="Pfam" id="PF22461"/>
    </source>
</evidence>
<keyword evidence="11" id="KW-0472">Membrane</keyword>
<keyword evidence="14" id="KW-0449">Lipoprotein</keyword>
<evidence type="ECO:0000256" key="13">
    <source>
        <dbReference type="ARBA" id="ARBA00023237"/>
    </source>
</evidence>